<dbReference type="SUPFAM" id="SSF55729">
    <property type="entry name" value="Acyl-CoA N-acyltransferases (Nat)"/>
    <property type="match status" value="1"/>
</dbReference>
<keyword evidence="3" id="KW-1185">Reference proteome</keyword>
<dbReference type="GO" id="GO:0016747">
    <property type="term" value="F:acyltransferase activity, transferring groups other than amino-acyl groups"/>
    <property type="evidence" value="ECO:0007669"/>
    <property type="project" value="InterPro"/>
</dbReference>
<protein>
    <submittedName>
        <fullName evidence="2">GNAT family N-acetyltransferase</fullName>
    </submittedName>
</protein>
<reference evidence="2" key="1">
    <citation type="submission" date="2020-11" db="EMBL/GenBank/DDBJ databases">
        <title>Nocardioides sp. CBS4Y-1, whole genome shotgun sequence.</title>
        <authorList>
            <person name="Tuo L."/>
        </authorList>
    </citation>
    <scope>NUCLEOTIDE SEQUENCE</scope>
    <source>
        <strain evidence="2">CBS4Y-1</strain>
    </source>
</reference>
<feature type="domain" description="N-acetyltransferase" evidence="1">
    <location>
        <begin position="1"/>
        <end position="162"/>
    </location>
</feature>
<dbReference type="Proteomes" id="UP000656804">
    <property type="component" value="Unassembled WGS sequence"/>
</dbReference>
<sequence length="162" mass="17694">MRALRRDDADLVLAFELDNRAWFARHVSDRGDEWFERFGAHFEADLADQAAGTCAFHLMLDDEGRVGGRFNLYGIEPGSARVGYRVAQRIAGRGRATAGLVELCRIAAREHAVHHLSAATSDLNVASTRVLLKAGFIAVGAADPADLGGKTGREYRRDLANE</sequence>
<proteinExistence type="predicted"/>
<dbReference type="EMBL" id="JADIVZ010000011">
    <property type="protein sequence ID" value="MBF4163385.1"/>
    <property type="molecule type" value="Genomic_DNA"/>
</dbReference>
<dbReference type="PANTHER" id="PTHR43792">
    <property type="entry name" value="GNAT FAMILY, PUTATIVE (AFU_ORTHOLOGUE AFUA_3G00765)-RELATED-RELATED"/>
    <property type="match status" value="1"/>
</dbReference>
<dbReference type="Pfam" id="PF13302">
    <property type="entry name" value="Acetyltransf_3"/>
    <property type="match status" value="1"/>
</dbReference>
<dbReference type="AlphaFoldDB" id="A0A930Y7G2"/>
<dbReference type="InterPro" id="IPR051531">
    <property type="entry name" value="N-acetyltransferase"/>
</dbReference>
<organism evidence="2 3">
    <name type="scientific">Nocardioides acrostichi</name>
    <dbReference type="NCBI Taxonomy" id="2784339"/>
    <lineage>
        <taxon>Bacteria</taxon>
        <taxon>Bacillati</taxon>
        <taxon>Actinomycetota</taxon>
        <taxon>Actinomycetes</taxon>
        <taxon>Propionibacteriales</taxon>
        <taxon>Nocardioidaceae</taxon>
        <taxon>Nocardioides</taxon>
    </lineage>
</organism>
<evidence type="ECO:0000313" key="2">
    <source>
        <dbReference type="EMBL" id="MBF4163385.1"/>
    </source>
</evidence>
<evidence type="ECO:0000259" key="1">
    <source>
        <dbReference type="PROSITE" id="PS51186"/>
    </source>
</evidence>
<comment type="caution">
    <text evidence="2">The sequence shown here is derived from an EMBL/GenBank/DDBJ whole genome shotgun (WGS) entry which is preliminary data.</text>
</comment>
<dbReference type="PROSITE" id="PS51186">
    <property type="entry name" value="GNAT"/>
    <property type="match status" value="1"/>
</dbReference>
<accession>A0A930Y7G2</accession>
<gene>
    <name evidence="2" type="ORF">ISG29_16965</name>
</gene>
<dbReference type="Gene3D" id="3.40.630.30">
    <property type="match status" value="1"/>
</dbReference>
<dbReference type="InterPro" id="IPR000182">
    <property type="entry name" value="GNAT_dom"/>
</dbReference>
<evidence type="ECO:0000313" key="3">
    <source>
        <dbReference type="Proteomes" id="UP000656804"/>
    </source>
</evidence>
<dbReference type="InterPro" id="IPR016181">
    <property type="entry name" value="Acyl_CoA_acyltransferase"/>
</dbReference>
<name>A0A930Y7G2_9ACTN</name>